<proteinExistence type="predicted"/>
<organism evidence="2">
    <name type="scientific">Glycine soja</name>
    <name type="common">Wild soybean</name>
    <dbReference type="NCBI Taxonomy" id="3848"/>
    <lineage>
        <taxon>Eukaryota</taxon>
        <taxon>Viridiplantae</taxon>
        <taxon>Streptophyta</taxon>
        <taxon>Embryophyta</taxon>
        <taxon>Tracheophyta</taxon>
        <taxon>Spermatophyta</taxon>
        <taxon>Magnoliopsida</taxon>
        <taxon>eudicotyledons</taxon>
        <taxon>Gunneridae</taxon>
        <taxon>Pentapetalae</taxon>
        <taxon>rosids</taxon>
        <taxon>fabids</taxon>
        <taxon>Fabales</taxon>
        <taxon>Fabaceae</taxon>
        <taxon>Papilionoideae</taxon>
        <taxon>50 kb inversion clade</taxon>
        <taxon>NPAAA clade</taxon>
        <taxon>indigoferoid/millettioid clade</taxon>
        <taxon>Phaseoleae</taxon>
        <taxon>Glycine</taxon>
        <taxon>Glycine subgen. Soja</taxon>
    </lineage>
</organism>
<keyword evidence="1" id="KW-0732">Signal</keyword>
<dbReference type="AlphaFoldDB" id="A0A0B2RED8"/>
<sequence>MLKTVKALFFLSIATLPRFLLQGLGELMLNPRTFFGLCCKDWGSRGDLSYVWCRGHWCSQALILIEVSGAHFAGP</sequence>
<dbReference type="Proteomes" id="UP000053555">
    <property type="component" value="Unassembled WGS sequence"/>
</dbReference>
<evidence type="ECO:0000256" key="1">
    <source>
        <dbReference type="SAM" id="SignalP"/>
    </source>
</evidence>
<evidence type="ECO:0000313" key="2">
    <source>
        <dbReference type="EMBL" id="KHN32886.1"/>
    </source>
</evidence>
<gene>
    <name evidence="2" type="ORF">glysoja_039458</name>
</gene>
<feature type="signal peptide" evidence="1">
    <location>
        <begin position="1"/>
        <end position="25"/>
    </location>
</feature>
<feature type="chain" id="PRO_5002074322" evidence="1">
    <location>
        <begin position="26"/>
        <end position="75"/>
    </location>
</feature>
<reference evidence="2" key="1">
    <citation type="submission" date="2014-07" db="EMBL/GenBank/DDBJ databases">
        <title>Identification of a novel salt tolerance gene in wild soybean by whole-genome sequencing.</title>
        <authorList>
            <person name="Lam H.-M."/>
            <person name="Qi X."/>
            <person name="Li M.-W."/>
            <person name="Liu X."/>
            <person name="Xie M."/>
            <person name="Ni M."/>
            <person name="Xu X."/>
        </authorList>
    </citation>
    <scope>NUCLEOTIDE SEQUENCE [LARGE SCALE GENOMIC DNA]</scope>
    <source>
        <tissue evidence="2">Root</tissue>
    </source>
</reference>
<name>A0A0B2RED8_GLYSO</name>
<dbReference type="EMBL" id="KN649919">
    <property type="protein sequence ID" value="KHN32886.1"/>
    <property type="molecule type" value="Genomic_DNA"/>
</dbReference>
<protein>
    <submittedName>
        <fullName evidence="2">Uncharacterized protein</fullName>
    </submittedName>
</protein>
<accession>A0A0B2RED8</accession>